<dbReference type="EMBL" id="MU275838">
    <property type="protein sequence ID" value="KAI0053846.1"/>
    <property type="molecule type" value="Genomic_DNA"/>
</dbReference>
<name>A0ACB8SD77_9AGAM</name>
<evidence type="ECO:0000313" key="2">
    <source>
        <dbReference type="Proteomes" id="UP000814033"/>
    </source>
</evidence>
<organism evidence="1 2">
    <name type="scientific">Auriscalpium vulgare</name>
    <dbReference type="NCBI Taxonomy" id="40419"/>
    <lineage>
        <taxon>Eukaryota</taxon>
        <taxon>Fungi</taxon>
        <taxon>Dikarya</taxon>
        <taxon>Basidiomycota</taxon>
        <taxon>Agaricomycotina</taxon>
        <taxon>Agaricomycetes</taxon>
        <taxon>Russulales</taxon>
        <taxon>Auriscalpiaceae</taxon>
        <taxon>Auriscalpium</taxon>
    </lineage>
</organism>
<proteinExistence type="predicted"/>
<sequence length="355" mass="40486">MDVLRAPESIKQSVPRPPPLTLANASMVALYTPCTLHQSILPPELACNLFYTMLDEARHWSRNKWWLFDRLVESPHRSAFYTRSAHGKDGDDEAWRKITKAWYNGRDMDPPGVFPSAMEEACKIIETVVNAEIRKRQRYPLEWGGDPSATEPGAKDVFWRANFAASNCYDGAKETVGFHSDRLTSLGPYPTIASLSLGTPRTFRLREVIPIDQIDKRAAQTYNIPLPHNSLLIMHASMQERFKHSIPPQSALDRFRPAFPPHPSLPALSFDPATCRINITFRFYRPDFHPDTIPRCKCGEMTTLRPDMKQREFRYWWTCTAGDQNEGKGCGFWKVMDVRAEGRGPFAVVTDPNNS</sequence>
<keyword evidence="2" id="KW-1185">Reference proteome</keyword>
<dbReference type="Proteomes" id="UP000814033">
    <property type="component" value="Unassembled WGS sequence"/>
</dbReference>
<protein>
    <submittedName>
        <fullName evidence="1">Uncharacterized protein</fullName>
    </submittedName>
</protein>
<comment type="caution">
    <text evidence="1">The sequence shown here is derived from an EMBL/GenBank/DDBJ whole genome shotgun (WGS) entry which is preliminary data.</text>
</comment>
<accession>A0ACB8SD77</accession>
<reference evidence="1" key="1">
    <citation type="submission" date="2021-02" db="EMBL/GenBank/DDBJ databases">
        <authorList>
            <consortium name="DOE Joint Genome Institute"/>
            <person name="Ahrendt S."/>
            <person name="Looney B.P."/>
            <person name="Miyauchi S."/>
            <person name="Morin E."/>
            <person name="Drula E."/>
            <person name="Courty P.E."/>
            <person name="Chicoki N."/>
            <person name="Fauchery L."/>
            <person name="Kohler A."/>
            <person name="Kuo A."/>
            <person name="Labutti K."/>
            <person name="Pangilinan J."/>
            <person name="Lipzen A."/>
            <person name="Riley R."/>
            <person name="Andreopoulos W."/>
            <person name="He G."/>
            <person name="Johnson J."/>
            <person name="Barry K.W."/>
            <person name="Grigoriev I.V."/>
            <person name="Nagy L."/>
            <person name="Hibbett D."/>
            <person name="Henrissat B."/>
            <person name="Matheny P.B."/>
            <person name="Labbe J."/>
            <person name="Martin F."/>
        </authorList>
    </citation>
    <scope>NUCLEOTIDE SEQUENCE</scope>
    <source>
        <strain evidence="1">FP105234-sp</strain>
    </source>
</reference>
<evidence type="ECO:0000313" key="1">
    <source>
        <dbReference type="EMBL" id="KAI0053846.1"/>
    </source>
</evidence>
<reference evidence="1" key="2">
    <citation type="journal article" date="2022" name="New Phytol.">
        <title>Evolutionary transition to the ectomycorrhizal habit in the genomes of a hyperdiverse lineage of mushroom-forming fungi.</title>
        <authorList>
            <person name="Looney B."/>
            <person name="Miyauchi S."/>
            <person name="Morin E."/>
            <person name="Drula E."/>
            <person name="Courty P.E."/>
            <person name="Kohler A."/>
            <person name="Kuo A."/>
            <person name="LaButti K."/>
            <person name="Pangilinan J."/>
            <person name="Lipzen A."/>
            <person name="Riley R."/>
            <person name="Andreopoulos W."/>
            <person name="He G."/>
            <person name="Johnson J."/>
            <person name="Nolan M."/>
            <person name="Tritt A."/>
            <person name="Barry K.W."/>
            <person name="Grigoriev I.V."/>
            <person name="Nagy L.G."/>
            <person name="Hibbett D."/>
            <person name="Henrissat B."/>
            <person name="Matheny P.B."/>
            <person name="Labbe J."/>
            <person name="Martin F.M."/>
        </authorList>
    </citation>
    <scope>NUCLEOTIDE SEQUENCE</scope>
    <source>
        <strain evidence="1">FP105234-sp</strain>
    </source>
</reference>
<gene>
    <name evidence="1" type="ORF">FA95DRAFT_1585597</name>
</gene>